<dbReference type="InterPro" id="IPR027417">
    <property type="entry name" value="P-loop_NTPase"/>
</dbReference>
<gene>
    <name evidence="6" type="ORF">LITE_LOCUS46007</name>
</gene>
<dbReference type="PRINTS" id="PR00300">
    <property type="entry name" value="CLPPROTEASEA"/>
</dbReference>
<sequence length="239" mass="26108">MYLCALPLYPCLRRATAAQNIEKTLKTHVIGQEEAVKAVSRAVHRASAGVIDPNRPVASFLFSGPTGVGKTELACALAIEFFGSKESLIRLDMSEYMERHSVARLFGSPPGYVGNQNGGQLTEAIRKNRRSVVLLDEIAKAHLQRPPPRSRDWRDPRSGTEGKGYGGELQTGVFEQNRRDCGFQGPGVEAEQIHWRMQFWTGGLQKAAALLCPPSADGRHIVSKQATTAAPLTGCRRLA</sequence>
<dbReference type="Proteomes" id="UP001154282">
    <property type="component" value="Unassembled WGS sequence"/>
</dbReference>
<dbReference type="CDD" id="cd19499">
    <property type="entry name" value="RecA-like_ClpB_Hsp104-like"/>
    <property type="match status" value="1"/>
</dbReference>
<evidence type="ECO:0000259" key="5">
    <source>
        <dbReference type="SMART" id="SM00382"/>
    </source>
</evidence>
<organism evidence="6 7">
    <name type="scientific">Linum tenue</name>
    <dbReference type="NCBI Taxonomy" id="586396"/>
    <lineage>
        <taxon>Eukaryota</taxon>
        <taxon>Viridiplantae</taxon>
        <taxon>Streptophyta</taxon>
        <taxon>Embryophyta</taxon>
        <taxon>Tracheophyta</taxon>
        <taxon>Spermatophyta</taxon>
        <taxon>Magnoliopsida</taxon>
        <taxon>eudicotyledons</taxon>
        <taxon>Gunneridae</taxon>
        <taxon>Pentapetalae</taxon>
        <taxon>rosids</taxon>
        <taxon>fabids</taxon>
        <taxon>Malpighiales</taxon>
        <taxon>Linaceae</taxon>
        <taxon>Linum</taxon>
    </lineage>
</organism>
<dbReference type="InterPro" id="IPR050130">
    <property type="entry name" value="ClpA_ClpB"/>
</dbReference>
<evidence type="ECO:0000313" key="7">
    <source>
        <dbReference type="Proteomes" id="UP001154282"/>
    </source>
</evidence>
<dbReference type="InterPro" id="IPR001270">
    <property type="entry name" value="ClpA/B"/>
</dbReference>
<dbReference type="AlphaFoldDB" id="A0AAV0R524"/>
<name>A0AAV0R524_9ROSI</name>
<feature type="domain" description="AAA+ ATPase" evidence="5">
    <location>
        <begin position="56"/>
        <end position="227"/>
    </location>
</feature>
<evidence type="ECO:0000256" key="3">
    <source>
        <dbReference type="ARBA" id="ARBA00023186"/>
    </source>
</evidence>
<protein>
    <recommendedName>
        <fullName evidence="5">AAA+ ATPase domain-containing protein</fullName>
    </recommendedName>
</protein>
<dbReference type="Gene3D" id="3.40.50.300">
    <property type="entry name" value="P-loop containing nucleotide triphosphate hydrolases"/>
    <property type="match status" value="1"/>
</dbReference>
<feature type="compositionally biased region" description="Basic and acidic residues" evidence="4">
    <location>
        <begin position="149"/>
        <end position="160"/>
    </location>
</feature>
<dbReference type="SUPFAM" id="SSF52540">
    <property type="entry name" value="P-loop containing nucleoside triphosphate hydrolases"/>
    <property type="match status" value="1"/>
</dbReference>
<dbReference type="Pfam" id="PF07724">
    <property type="entry name" value="AAA_2"/>
    <property type="match status" value="1"/>
</dbReference>
<evidence type="ECO:0000256" key="2">
    <source>
        <dbReference type="ARBA" id="ARBA00022840"/>
    </source>
</evidence>
<dbReference type="GO" id="GO:0005524">
    <property type="term" value="F:ATP binding"/>
    <property type="evidence" value="ECO:0007669"/>
    <property type="project" value="UniProtKB-KW"/>
</dbReference>
<keyword evidence="1" id="KW-0547">Nucleotide-binding</keyword>
<keyword evidence="7" id="KW-1185">Reference proteome</keyword>
<keyword evidence="2" id="KW-0067">ATP-binding</keyword>
<dbReference type="PROSITE" id="PS00871">
    <property type="entry name" value="CLPAB_2"/>
    <property type="match status" value="1"/>
</dbReference>
<comment type="caution">
    <text evidence="6">The sequence shown here is derived from an EMBL/GenBank/DDBJ whole genome shotgun (WGS) entry which is preliminary data.</text>
</comment>
<accession>A0AAV0R524</accession>
<dbReference type="PANTHER" id="PTHR11638">
    <property type="entry name" value="ATP-DEPENDENT CLP PROTEASE"/>
    <property type="match status" value="1"/>
</dbReference>
<dbReference type="GO" id="GO:0034605">
    <property type="term" value="P:cellular response to heat"/>
    <property type="evidence" value="ECO:0007669"/>
    <property type="project" value="TreeGrafter"/>
</dbReference>
<dbReference type="InterPro" id="IPR003959">
    <property type="entry name" value="ATPase_AAA_core"/>
</dbReference>
<evidence type="ECO:0000256" key="1">
    <source>
        <dbReference type="ARBA" id="ARBA00022741"/>
    </source>
</evidence>
<evidence type="ECO:0000256" key="4">
    <source>
        <dbReference type="SAM" id="MobiDB-lite"/>
    </source>
</evidence>
<feature type="region of interest" description="Disordered" evidence="4">
    <location>
        <begin position="144"/>
        <end position="168"/>
    </location>
</feature>
<dbReference type="EMBL" id="CAMGYJ010000010">
    <property type="protein sequence ID" value="CAI0551503.1"/>
    <property type="molecule type" value="Genomic_DNA"/>
</dbReference>
<proteinExistence type="predicted"/>
<dbReference type="GO" id="GO:0016887">
    <property type="term" value="F:ATP hydrolysis activity"/>
    <property type="evidence" value="ECO:0007669"/>
    <property type="project" value="InterPro"/>
</dbReference>
<evidence type="ECO:0000313" key="6">
    <source>
        <dbReference type="EMBL" id="CAI0551503.1"/>
    </source>
</evidence>
<keyword evidence="3" id="KW-0143">Chaperone</keyword>
<dbReference type="GO" id="GO:0005737">
    <property type="term" value="C:cytoplasm"/>
    <property type="evidence" value="ECO:0007669"/>
    <property type="project" value="TreeGrafter"/>
</dbReference>
<dbReference type="InterPro" id="IPR003593">
    <property type="entry name" value="AAA+_ATPase"/>
</dbReference>
<dbReference type="PANTHER" id="PTHR11638:SF189">
    <property type="entry name" value="CLP R DOMAIN-CONTAINING PROTEIN"/>
    <property type="match status" value="1"/>
</dbReference>
<dbReference type="SMART" id="SM00382">
    <property type="entry name" value="AAA"/>
    <property type="match status" value="1"/>
</dbReference>
<dbReference type="InterPro" id="IPR028299">
    <property type="entry name" value="ClpA/B_CS2"/>
</dbReference>
<reference evidence="6" key="1">
    <citation type="submission" date="2022-08" db="EMBL/GenBank/DDBJ databases">
        <authorList>
            <person name="Gutierrez-Valencia J."/>
        </authorList>
    </citation>
    <scope>NUCLEOTIDE SEQUENCE</scope>
</reference>